<protein>
    <submittedName>
        <fullName evidence="2">Uncharacterized protein</fullName>
    </submittedName>
</protein>
<name>A0A9X2XV59_9BACT</name>
<keyword evidence="3" id="KW-1185">Reference proteome</keyword>
<proteinExistence type="predicted"/>
<sequence>MNRQVLPVAHSEANPLSSHEKIHHAAQRRDDDDDQEPEYPAFGSFQLGISYHTIQAPHPVNGAKYGDNCQHVVTRPERICFQAYTYNEQKVAKNA</sequence>
<comment type="caution">
    <text evidence="2">The sequence shown here is derived from an EMBL/GenBank/DDBJ whole genome shotgun (WGS) entry which is preliminary data.</text>
</comment>
<accession>A0A9X2XV59</accession>
<reference evidence="2" key="2">
    <citation type="submission" date="2023-04" db="EMBL/GenBank/DDBJ databases">
        <title>Paracnuella aquatica gen. nov., sp. nov., a member of the family Chitinophagaceae isolated from a hot spring.</title>
        <authorList>
            <person name="Wang C."/>
        </authorList>
    </citation>
    <scope>NUCLEOTIDE SEQUENCE</scope>
    <source>
        <strain evidence="2">LB-8</strain>
    </source>
</reference>
<dbReference type="EMBL" id="JAOTIF010000008">
    <property type="protein sequence ID" value="MCU7549889.1"/>
    <property type="molecule type" value="Genomic_DNA"/>
</dbReference>
<dbReference type="AlphaFoldDB" id="A0A9X2XV59"/>
<evidence type="ECO:0000256" key="1">
    <source>
        <dbReference type="SAM" id="MobiDB-lite"/>
    </source>
</evidence>
<dbReference type="Proteomes" id="UP001155483">
    <property type="component" value="Unassembled WGS sequence"/>
</dbReference>
<evidence type="ECO:0000313" key="2">
    <source>
        <dbReference type="EMBL" id="MCU7549889.1"/>
    </source>
</evidence>
<reference evidence="2" key="1">
    <citation type="submission" date="2022-09" db="EMBL/GenBank/DDBJ databases">
        <authorList>
            <person name="Yuan C."/>
            <person name="Ke Z."/>
        </authorList>
    </citation>
    <scope>NUCLEOTIDE SEQUENCE</scope>
    <source>
        <strain evidence="2">LB-8</strain>
    </source>
</reference>
<feature type="region of interest" description="Disordered" evidence="1">
    <location>
        <begin position="1"/>
        <end position="42"/>
    </location>
</feature>
<gene>
    <name evidence="2" type="ORF">OCK74_12225</name>
</gene>
<organism evidence="2 3">
    <name type="scientific">Paraflavisolibacter caeni</name>
    <dbReference type="NCBI Taxonomy" id="2982496"/>
    <lineage>
        <taxon>Bacteria</taxon>
        <taxon>Pseudomonadati</taxon>
        <taxon>Bacteroidota</taxon>
        <taxon>Chitinophagia</taxon>
        <taxon>Chitinophagales</taxon>
        <taxon>Chitinophagaceae</taxon>
        <taxon>Paraflavisolibacter</taxon>
    </lineage>
</organism>
<evidence type="ECO:0000313" key="3">
    <source>
        <dbReference type="Proteomes" id="UP001155483"/>
    </source>
</evidence>